<comment type="function">
    <text evidence="7">Single strand-specific metallo-endoribonuclease involved in late-stage 70S ribosome quality control and in maturation of the 3' terminus of the 16S rRNA.</text>
</comment>
<dbReference type="EC" id="3.1.-.-" evidence="7"/>
<dbReference type="NCBIfam" id="TIGR00043">
    <property type="entry name" value="rRNA maturation RNase YbeY"/>
    <property type="match status" value="1"/>
</dbReference>
<evidence type="ECO:0000256" key="7">
    <source>
        <dbReference type="HAMAP-Rule" id="MF_00009"/>
    </source>
</evidence>
<dbReference type="SUPFAM" id="SSF55486">
    <property type="entry name" value="Metalloproteases ('zincins'), catalytic domain"/>
    <property type="match status" value="1"/>
</dbReference>
<dbReference type="RefSeq" id="WP_230755197.1">
    <property type="nucleotide sequence ID" value="NZ_JAINWA010000003.1"/>
</dbReference>
<sequence>MSNKIEVSSDEALAEPVWITGVEPFIQKVFNRLDIDQWELSVLFCHDPFIADLNKRFRDIEGPTDVLSFEQGDEYIDDDEVTWFNAGDIVISVDALARNCEEFNVSMNDELKRLLVHGILHLDGMDHADNSPEQEMLQFQEHLLSGFSSISLVGES</sequence>
<evidence type="ECO:0000256" key="1">
    <source>
        <dbReference type="ARBA" id="ARBA00010875"/>
    </source>
</evidence>
<dbReference type="Proteomes" id="UP001198163">
    <property type="component" value="Unassembled WGS sequence"/>
</dbReference>
<evidence type="ECO:0000256" key="5">
    <source>
        <dbReference type="ARBA" id="ARBA00022801"/>
    </source>
</evidence>
<dbReference type="GO" id="GO:0004222">
    <property type="term" value="F:metalloendopeptidase activity"/>
    <property type="evidence" value="ECO:0007669"/>
    <property type="project" value="InterPro"/>
</dbReference>
<dbReference type="InterPro" id="IPR002036">
    <property type="entry name" value="YbeY"/>
</dbReference>
<keyword evidence="7" id="KW-0690">Ribosome biogenesis</keyword>
<evidence type="ECO:0000313" key="9">
    <source>
        <dbReference type="Proteomes" id="UP001198163"/>
    </source>
</evidence>
<accession>A0AAE3EHF8</accession>
<keyword evidence="2 7" id="KW-0540">Nuclease</keyword>
<dbReference type="InterPro" id="IPR023091">
    <property type="entry name" value="MetalPrtase_cat_dom_sf_prd"/>
</dbReference>
<dbReference type="AlphaFoldDB" id="A0AAE3EHF8"/>
<keyword evidence="5 7" id="KW-0378">Hydrolase</keyword>
<keyword evidence="6 7" id="KW-0862">Zinc</keyword>
<dbReference type="PANTHER" id="PTHR46986">
    <property type="entry name" value="ENDORIBONUCLEASE YBEY, CHLOROPLASTIC"/>
    <property type="match status" value="1"/>
</dbReference>
<evidence type="ECO:0000256" key="3">
    <source>
        <dbReference type="ARBA" id="ARBA00022723"/>
    </source>
</evidence>
<proteinExistence type="inferred from homology"/>
<dbReference type="Gene3D" id="3.40.390.30">
    <property type="entry name" value="Metalloproteases ('zincins'), catalytic domain"/>
    <property type="match status" value="1"/>
</dbReference>
<name>A0AAE3EHF8_9SPIR</name>
<dbReference type="GO" id="GO:0008270">
    <property type="term" value="F:zinc ion binding"/>
    <property type="evidence" value="ECO:0007669"/>
    <property type="project" value="UniProtKB-UniRule"/>
</dbReference>
<evidence type="ECO:0000256" key="6">
    <source>
        <dbReference type="ARBA" id="ARBA00022833"/>
    </source>
</evidence>
<protein>
    <recommendedName>
        <fullName evidence="7">Endoribonuclease YbeY</fullName>
        <ecNumber evidence="7">3.1.-.-</ecNumber>
    </recommendedName>
</protein>
<evidence type="ECO:0000313" key="8">
    <source>
        <dbReference type="EMBL" id="MCD1654707.1"/>
    </source>
</evidence>
<organism evidence="8 9">
    <name type="scientific">Teretinema zuelzerae</name>
    <dbReference type="NCBI Taxonomy" id="156"/>
    <lineage>
        <taxon>Bacteria</taxon>
        <taxon>Pseudomonadati</taxon>
        <taxon>Spirochaetota</taxon>
        <taxon>Spirochaetia</taxon>
        <taxon>Spirochaetales</taxon>
        <taxon>Treponemataceae</taxon>
        <taxon>Teretinema</taxon>
    </lineage>
</organism>
<evidence type="ECO:0000256" key="4">
    <source>
        <dbReference type="ARBA" id="ARBA00022759"/>
    </source>
</evidence>
<gene>
    <name evidence="7 8" type="primary">ybeY</name>
    <name evidence="8" type="ORF">K7J14_08310</name>
</gene>
<dbReference type="Pfam" id="PF02130">
    <property type="entry name" value="YbeY"/>
    <property type="match status" value="1"/>
</dbReference>
<keyword evidence="3 7" id="KW-0479">Metal-binding</keyword>
<comment type="caution">
    <text evidence="8">The sequence shown here is derived from an EMBL/GenBank/DDBJ whole genome shotgun (WGS) entry which is preliminary data.</text>
</comment>
<feature type="binding site" evidence="7">
    <location>
        <position position="121"/>
    </location>
    <ligand>
        <name>Zn(2+)</name>
        <dbReference type="ChEBI" id="CHEBI:29105"/>
        <note>catalytic</note>
    </ligand>
</feature>
<evidence type="ECO:0000256" key="2">
    <source>
        <dbReference type="ARBA" id="ARBA00022722"/>
    </source>
</evidence>
<comment type="similarity">
    <text evidence="1 7">Belongs to the endoribonuclease YbeY family.</text>
</comment>
<comment type="cofactor">
    <cofactor evidence="7">
        <name>Zn(2+)</name>
        <dbReference type="ChEBI" id="CHEBI:29105"/>
    </cofactor>
    <text evidence="7">Binds 1 zinc ion.</text>
</comment>
<dbReference type="EMBL" id="JAINWA010000003">
    <property type="protein sequence ID" value="MCD1654707.1"/>
    <property type="molecule type" value="Genomic_DNA"/>
</dbReference>
<feature type="binding site" evidence="7">
    <location>
        <position position="127"/>
    </location>
    <ligand>
        <name>Zn(2+)</name>
        <dbReference type="ChEBI" id="CHEBI:29105"/>
        <note>catalytic</note>
    </ligand>
</feature>
<dbReference type="PANTHER" id="PTHR46986:SF1">
    <property type="entry name" value="ENDORIBONUCLEASE YBEY, CHLOROPLASTIC"/>
    <property type="match status" value="1"/>
</dbReference>
<keyword evidence="9" id="KW-1185">Reference proteome</keyword>
<keyword evidence="7" id="KW-0698">rRNA processing</keyword>
<dbReference type="GO" id="GO:0004521">
    <property type="term" value="F:RNA endonuclease activity"/>
    <property type="evidence" value="ECO:0007669"/>
    <property type="project" value="UniProtKB-UniRule"/>
</dbReference>
<keyword evidence="4 7" id="KW-0255">Endonuclease</keyword>
<feature type="binding site" evidence="7">
    <location>
        <position position="117"/>
    </location>
    <ligand>
        <name>Zn(2+)</name>
        <dbReference type="ChEBI" id="CHEBI:29105"/>
        <note>catalytic</note>
    </ligand>
</feature>
<dbReference type="GO" id="GO:0006364">
    <property type="term" value="P:rRNA processing"/>
    <property type="evidence" value="ECO:0007669"/>
    <property type="project" value="UniProtKB-UniRule"/>
</dbReference>
<dbReference type="HAMAP" id="MF_00009">
    <property type="entry name" value="Endoribonucl_YbeY"/>
    <property type="match status" value="1"/>
</dbReference>
<comment type="subcellular location">
    <subcellularLocation>
        <location evidence="7">Cytoplasm</location>
    </subcellularLocation>
</comment>
<keyword evidence="7" id="KW-0963">Cytoplasm</keyword>
<reference evidence="8" key="1">
    <citation type="submission" date="2021-08" db="EMBL/GenBank/DDBJ databases">
        <title>Comparative analyses of Brucepasteria parasyntrophica and Teretinema zuelzerae.</title>
        <authorList>
            <person name="Song Y."/>
            <person name="Brune A."/>
        </authorList>
    </citation>
    <scope>NUCLEOTIDE SEQUENCE</scope>
    <source>
        <strain evidence="8">DSM 1903</strain>
    </source>
</reference>
<dbReference type="GO" id="GO:0005737">
    <property type="term" value="C:cytoplasm"/>
    <property type="evidence" value="ECO:0007669"/>
    <property type="project" value="UniProtKB-SubCell"/>
</dbReference>